<dbReference type="NCBIfam" id="TIGR01308">
    <property type="entry name" value="rpmD_bact"/>
    <property type="match status" value="1"/>
</dbReference>
<evidence type="ECO:0000313" key="8">
    <source>
        <dbReference type="Proteomes" id="UP000516361"/>
    </source>
</evidence>
<comment type="subunit">
    <text evidence="2 5">Part of the 50S ribosomal subunit.</text>
</comment>
<organism evidence="7 8">
    <name type="scientific">Tepiditoga spiralis</name>
    <dbReference type="NCBI Taxonomy" id="2108365"/>
    <lineage>
        <taxon>Bacteria</taxon>
        <taxon>Thermotogati</taxon>
        <taxon>Thermotogota</taxon>
        <taxon>Thermotogae</taxon>
        <taxon>Petrotogales</taxon>
        <taxon>Petrotogaceae</taxon>
        <taxon>Tepiditoga</taxon>
    </lineage>
</organism>
<dbReference type="PIRSF" id="PIRSF002211">
    <property type="entry name" value="Ribosomal_L30_bac-type"/>
    <property type="match status" value="1"/>
</dbReference>
<dbReference type="SUPFAM" id="SSF55129">
    <property type="entry name" value="Ribosomal protein L30p/L7e"/>
    <property type="match status" value="1"/>
</dbReference>
<dbReference type="InParanoid" id="A0A7G1G6Y4"/>
<evidence type="ECO:0000259" key="6">
    <source>
        <dbReference type="Pfam" id="PF00327"/>
    </source>
</evidence>
<dbReference type="CDD" id="cd01658">
    <property type="entry name" value="Ribosomal_L30"/>
    <property type="match status" value="1"/>
</dbReference>
<accession>A0A7G1G6Y4</accession>
<dbReference type="GO" id="GO:0022625">
    <property type="term" value="C:cytosolic large ribosomal subunit"/>
    <property type="evidence" value="ECO:0007669"/>
    <property type="project" value="TreeGrafter"/>
</dbReference>
<comment type="similarity">
    <text evidence="1 5">Belongs to the universal ribosomal protein uL30 family.</text>
</comment>
<dbReference type="GO" id="GO:0006412">
    <property type="term" value="P:translation"/>
    <property type="evidence" value="ECO:0007669"/>
    <property type="project" value="UniProtKB-UniRule"/>
</dbReference>
<dbReference type="Pfam" id="PF00327">
    <property type="entry name" value="Ribosomal_L30"/>
    <property type="match status" value="1"/>
</dbReference>
<dbReference type="KEGG" id="ocy:OSSY52_10550"/>
<evidence type="ECO:0000256" key="2">
    <source>
        <dbReference type="ARBA" id="ARBA00011838"/>
    </source>
</evidence>
<dbReference type="FunCoup" id="A0A7G1G6Y4">
    <property type="interactions" value="264"/>
</dbReference>
<keyword evidence="4 5" id="KW-0687">Ribonucleoprotein</keyword>
<dbReference type="InterPro" id="IPR005996">
    <property type="entry name" value="Ribosomal_uL30_bac-type"/>
</dbReference>
<dbReference type="Gene3D" id="3.30.1390.20">
    <property type="entry name" value="Ribosomal protein L30, ferredoxin-like fold domain"/>
    <property type="match status" value="1"/>
</dbReference>
<dbReference type="PANTHER" id="PTHR15892:SF2">
    <property type="entry name" value="LARGE RIBOSOMAL SUBUNIT PROTEIN UL30M"/>
    <property type="match status" value="1"/>
</dbReference>
<dbReference type="RefSeq" id="WP_190615980.1">
    <property type="nucleotide sequence ID" value="NZ_AP018712.1"/>
</dbReference>
<reference evidence="7 8" key="1">
    <citation type="submission" date="2018-06" db="EMBL/GenBank/DDBJ databases">
        <title>Genome sequencing of Oceanotoga sp. sy52.</title>
        <authorList>
            <person name="Mori K."/>
        </authorList>
    </citation>
    <scope>NUCLEOTIDE SEQUENCE [LARGE SCALE GENOMIC DNA]</scope>
    <source>
        <strain evidence="8">sy52</strain>
    </source>
</reference>
<keyword evidence="8" id="KW-1185">Reference proteome</keyword>
<gene>
    <name evidence="5 7" type="primary">rpmD</name>
    <name evidence="7" type="ORF">OSSY52_10550</name>
</gene>
<dbReference type="InterPro" id="IPR036919">
    <property type="entry name" value="Ribo_uL30_ferredoxin-like_sf"/>
</dbReference>
<dbReference type="PANTHER" id="PTHR15892">
    <property type="entry name" value="MITOCHONDRIAL RIBOSOMAL PROTEIN L30"/>
    <property type="match status" value="1"/>
</dbReference>
<evidence type="ECO:0000256" key="1">
    <source>
        <dbReference type="ARBA" id="ARBA00007594"/>
    </source>
</evidence>
<evidence type="ECO:0000256" key="3">
    <source>
        <dbReference type="ARBA" id="ARBA00022980"/>
    </source>
</evidence>
<keyword evidence="3 5" id="KW-0689">Ribosomal protein</keyword>
<dbReference type="HAMAP" id="MF_01371_B">
    <property type="entry name" value="Ribosomal_uL30_B"/>
    <property type="match status" value="1"/>
</dbReference>
<protein>
    <recommendedName>
        <fullName evidence="5">Large ribosomal subunit protein uL30</fullName>
    </recommendedName>
</protein>
<dbReference type="EMBL" id="AP018712">
    <property type="protein sequence ID" value="BBE30914.1"/>
    <property type="molecule type" value="Genomic_DNA"/>
</dbReference>
<evidence type="ECO:0000256" key="4">
    <source>
        <dbReference type="ARBA" id="ARBA00023274"/>
    </source>
</evidence>
<evidence type="ECO:0000256" key="5">
    <source>
        <dbReference type="HAMAP-Rule" id="MF_01371"/>
    </source>
</evidence>
<dbReference type="AlphaFoldDB" id="A0A7G1G6Y4"/>
<sequence length="60" mass="6689">MAKLKIKLVRGRAGKNKTQLSTLDALGLNKPNVEVIKEDNPQIRGMIRVVNHLVKVEELA</sequence>
<dbReference type="GO" id="GO:0003735">
    <property type="term" value="F:structural constituent of ribosome"/>
    <property type="evidence" value="ECO:0007669"/>
    <property type="project" value="InterPro"/>
</dbReference>
<evidence type="ECO:0000313" key="7">
    <source>
        <dbReference type="EMBL" id="BBE30914.1"/>
    </source>
</evidence>
<dbReference type="InterPro" id="IPR016082">
    <property type="entry name" value="Ribosomal_uL30_ferredoxin-like"/>
</dbReference>
<name>A0A7G1G6Y4_9BACT</name>
<dbReference type="Proteomes" id="UP000516361">
    <property type="component" value="Chromosome"/>
</dbReference>
<proteinExistence type="inferred from homology"/>
<feature type="domain" description="Large ribosomal subunit protein uL30-like ferredoxin-like fold" evidence="6">
    <location>
        <begin position="4"/>
        <end position="54"/>
    </location>
</feature>